<dbReference type="OrthoDB" id="3214389at2"/>
<name>A0A2Z3YM00_9CORY</name>
<dbReference type="Proteomes" id="UP000247696">
    <property type="component" value="Chromosome"/>
</dbReference>
<dbReference type="AlphaFoldDB" id="A0A2Z3YM00"/>
<organism evidence="1 2">
    <name type="scientific">Corynebacterium provencense</name>
    <dbReference type="NCBI Taxonomy" id="1737425"/>
    <lineage>
        <taxon>Bacteria</taxon>
        <taxon>Bacillati</taxon>
        <taxon>Actinomycetota</taxon>
        <taxon>Actinomycetes</taxon>
        <taxon>Mycobacteriales</taxon>
        <taxon>Corynebacteriaceae</taxon>
        <taxon>Corynebacterium</taxon>
    </lineage>
</organism>
<evidence type="ECO:0000313" key="2">
    <source>
        <dbReference type="Proteomes" id="UP000247696"/>
    </source>
</evidence>
<dbReference type="RefSeq" id="WP_066583656.1">
    <property type="nucleotide sequence ID" value="NZ_CABKVS010000001.1"/>
</dbReference>
<dbReference type="Pfam" id="PF21853">
    <property type="entry name" value="DUF6912"/>
    <property type="match status" value="1"/>
</dbReference>
<gene>
    <name evidence="1" type="ORF">Csp1_07960</name>
</gene>
<dbReference type="KEGG" id="cpre:Csp1_07960"/>
<proteinExistence type="predicted"/>
<dbReference type="STRING" id="1737425.GCA_900049755_00498"/>
<accession>A0A2Z3YM00</accession>
<protein>
    <submittedName>
        <fullName evidence="1">Uncharacterized protein</fullName>
    </submittedName>
</protein>
<sequence>MSEQQGTVRVYLPATFSMLGDLARDGKIAVPSGVGFALTPALREFFTAGDDEEIEYHAFLEASRASLRLLSAGGEEKFPHRRVVVSADLPAESVTPAPEKGDAVVELSPAELEVGQLAAVHVDDSGNEAATAAAVEVVDAADLGDEDAEITLGDCEDNLMSWYDARELGVLVELL</sequence>
<dbReference type="EMBL" id="CP024988">
    <property type="protein sequence ID" value="AWT25605.1"/>
    <property type="molecule type" value="Genomic_DNA"/>
</dbReference>
<reference evidence="2" key="1">
    <citation type="submission" date="2017-11" db="EMBL/GenBank/DDBJ databases">
        <title>Otitis media/interna in a cat caused by the recently described species Corynebacterium provencense.</title>
        <authorList>
            <person name="Kittl S."/>
            <person name="Brodard I."/>
            <person name="Rychener L."/>
            <person name="Jores J."/>
            <person name="Roosje P."/>
            <person name="Gobeli Brawand S."/>
        </authorList>
    </citation>
    <scope>NUCLEOTIDE SEQUENCE [LARGE SCALE GENOMIC DNA]</scope>
    <source>
        <strain evidence="2">17KM38</strain>
    </source>
</reference>
<keyword evidence="2" id="KW-1185">Reference proteome</keyword>
<dbReference type="InterPro" id="IPR054206">
    <property type="entry name" value="DUF6912"/>
</dbReference>
<evidence type="ECO:0000313" key="1">
    <source>
        <dbReference type="EMBL" id="AWT25605.1"/>
    </source>
</evidence>